<sequence length="119" mass="13177">MELLKGVALIIVSLAPVVYAAPLLAATGRNPFQDISAQPCDGEREKLTHWRLQGVIRAGDYYSGWILRPEGRWQKLVVGSRLLPDWQVTHIGSRQVSLQYTNPDSFCSGSAEPAVLSMR</sequence>
<dbReference type="EMBL" id="CPZJ01000009">
    <property type="protein sequence ID" value="CNF89367.1"/>
    <property type="molecule type" value="Genomic_DNA"/>
</dbReference>
<dbReference type="RefSeq" id="WP_050073706.1">
    <property type="nucleotide sequence ID" value="NZ_CABHYB010000076.1"/>
</dbReference>
<accession>A0A0T9MAW5</accession>
<evidence type="ECO:0000313" key="1">
    <source>
        <dbReference type="EMBL" id="CNF89367.1"/>
    </source>
</evidence>
<dbReference type="eggNOG" id="ENOG5033KC2">
    <property type="taxonomic scope" value="Bacteria"/>
</dbReference>
<dbReference type="STRING" id="631.CH53_1545"/>
<proteinExistence type="predicted"/>
<dbReference type="AlphaFoldDB" id="A0A0T9MAW5"/>
<protein>
    <submittedName>
        <fullName evidence="1">Type IV pilus biogenesis protein PilP</fullName>
    </submittedName>
</protein>
<dbReference type="Proteomes" id="UP000038750">
    <property type="component" value="Unassembled WGS sequence"/>
</dbReference>
<organism evidence="1 2">
    <name type="scientific">Yersinia intermedia</name>
    <dbReference type="NCBI Taxonomy" id="631"/>
    <lineage>
        <taxon>Bacteria</taxon>
        <taxon>Pseudomonadati</taxon>
        <taxon>Pseudomonadota</taxon>
        <taxon>Gammaproteobacteria</taxon>
        <taxon>Enterobacterales</taxon>
        <taxon>Yersiniaceae</taxon>
        <taxon>Yersinia</taxon>
    </lineage>
</organism>
<gene>
    <name evidence="1" type="ORF">ERS008530_02396</name>
</gene>
<name>A0A0T9MAW5_YERIN</name>
<reference evidence="1 2" key="1">
    <citation type="submission" date="2015-03" db="EMBL/GenBank/DDBJ databases">
        <authorList>
            <person name="Murphy D."/>
        </authorList>
    </citation>
    <scope>NUCLEOTIDE SEQUENCE [LARGE SCALE GENOMIC DNA]</scope>
    <source>
        <strain evidence="1 2">BR165/97</strain>
    </source>
</reference>
<evidence type="ECO:0000313" key="2">
    <source>
        <dbReference type="Proteomes" id="UP000038750"/>
    </source>
</evidence>